<feature type="chain" id="PRO_5031513192" description="IMS import disulfide relay-system CHCH-CHCH-like Cx9C domain-containing protein" evidence="2">
    <location>
        <begin position="23"/>
        <end position="156"/>
    </location>
</feature>
<evidence type="ECO:0000256" key="2">
    <source>
        <dbReference type="SAM" id="SignalP"/>
    </source>
</evidence>
<gene>
    <name evidence="3" type="ORF">NDES1114_LOCUS23365</name>
</gene>
<keyword evidence="2" id="KW-0732">Signal</keyword>
<feature type="signal peptide" evidence="2">
    <location>
        <begin position="1"/>
        <end position="22"/>
    </location>
</feature>
<reference evidence="3" key="1">
    <citation type="submission" date="2021-01" db="EMBL/GenBank/DDBJ databases">
        <authorList>
            <person name="Corre E."/>
            <person name="Pelletier E."/>
            <person name="Niang G."/>
            <person name="Scheremetjew M."/>
            <person name="Finn R."/>
            <person name="Kale V."/>
            <person name="Holt S."/>
            <person name="Cochrane G."/>
            <person name="Meng A."/>
            <person name="Brown T."/>
            <person name="Cohen L."/>
        </authorList>
    </citation>
    <scope>NUCLEOTIDE SEQUENCE</scope>
    <source>
        <strain evidence="3">CCAP 1951/1</strain>
    </source>
</reference>
<evidence type="ECO:0000313" key="3">
    <source>
        <dbReference type="EMBL" id="CAD9132699.1"/>
    </source>
</evidence>
<organism evidence="3">
    <name type="scientific">Neobodo designis</name>
    <name type="common">Flagellated protozoan</name>
    <name type="synonym">Bodo designis</name>
    <dbReference type="NCBI Taxonomy" id="312471"/>
    <lineage>
        <taxon>Eukaryota</taxon>
        <taxon>Discoba</taxon>
        <taxon>Euglenozoa</taxon>
        <taxon>Kinetoplastea</taxon>
        <taxon>Metakinetoplastina</taxon>
        <taxon>Neobodonida</taxon>
        <taxon>Neobodo</taxon>
    </lineage>
</organism>
<feature type="compositionally biased region" description="Gly residues" evidence="1">
    <location>
        <begin position="140"/>
        <end position="149"/>
    </location>
</feature>
<feature type="region of interest" description="Disordered" evidence="1">
    <location>
        <begin position="132"/>
        <end position="156"/>
    </location>
</feature>
<evidence type="ECO:0000256" key="1">
    <source>
        <dbReference type="SAM" id="MobiDB-lite"/>
    </source>
</evidence>
<proteinExistence type="predicted"/>
<sequence>MRATVVFVVALVLVAACMRVAAEDAAPESPKPQARKLRSLFQACRDDIKRLCKQRRGVLNCIEKNATNVENEVCAAWLKARAACKADVEKSSCATTPFRACLMKLDTDSLTTDCSESDFYKSVRRTRNLINKRRAAAGAGTTGTGGGAAAGSSDSK</sequence>
<dbReference type="PROSITE" id="PS51257">
    <property type="entry name" value="PROKAR_LIPOPROTEIN"/>
    <property type="match status" value="1"/>
</dbReference>
<protein>
    <recommendedName>
        <fullName evidence="4">IMS import disulfide relay-system CHCH-CHCH-like Cx9C domain-containing protein</fullName>
    </recommendedName>
</protein>
<dbReference type="EMBL" id="HBGF01034836">
    <property type="protein sequence ID" value="CAD9132699.1"/>
    <property type="molecule type" value="Transcribed_RNA"/>
</dbReference>
<dbReference type="AlphaFoldDB" id="A0A7S1MIV5"/>
<evidence type="ECO:0008006" key="4">
    <source>
        <dbReference type="Google" id="ProtNLM"/>
    </source>
</evidence>
<name>A0A7S1MIV5_NEODS</name>
<accession>A0A7S1MIV5</accession>